<dbReference type="PANTHER" id="PTHR37017">
    <property type="entry name" value="AB HYDROLASE-1 DOMAIN-CONTAINING PROTEIN-RELATED"/>
    <property type="match status" value="1"/>
</dbReference>
<gene>
    <name evidence="2" type="ORF">BP5796_07153</name>
</gene>
<proteinExistence type="predicted"/>
<protein>
    <recommendedName>
        <fullName evidence="1">AB hydrolase-1 domain-containing protein</fullName>
    </recommendedName>
</protein>
<dbReference type="OrthoDB" id="408373at2759"/>
<dbReference type="Pfam" id="PF12697">
    <property type="entry name" value="Abhydrolase_6"/>
    <property type="match status" value="1"/>
</dbReference>
<evidence type="ECO:0000313" key="2">
    <source>
        <dbReference type="EMBL" id="RDW73711.1"/>
    </source>
</evidence>
<dbReference type="Gene3D" id="3.40.50.1820">
    <property type="entry name" value="alpha/beta hydrolase"/>
    <property type="match status" value="1"/>
</dbReference>
<dbReference type="InterPro" id="IPR029058">
    <property type="entry name" value="AB_hydrolase_fold"/>
</dbReference>
<evidence type="ECO:0000259" key="1">
    <source>
        <dbReference type="Pfam" id="PF12697"/>
    </source>
</evidence>
<dbReference type="SUPFAM" id="SSF53474">
    <property type="entry name" value="alpha/beta-Hydrolases"/>
    <property type="match status" value="1"/>
</dbReference>
<evidence type="ECO:0000313" key="3">
    <source>
        <dbReference type="Proteomes" id="UP000256328"/>
    </source>
</evidence>
<keyword evidence="3" id="KW-1185">Reference proteome</keyword>
<comment type="caution">
    <text evidence="2">The sequence shown here is derived from an EMBL/GenBank/DDBJ whole genome shotgun (WGS) entry which is preliminary data.</text>
</comment>
<name>A0A3D8RIN8_9HELO</name>
<dbReference type="AlphaFoldDB" id="A0A3D8RIN8"/>
<reference evidence="2 3" key="1">
    <citation type="journal article" date="2018" name="IMA Fungus">
        <title>IMA Genome-F 9: Draft genome sequence of Annulohypoxylon stygium, Aspergillus mulundensis, Berkeleyomyces basicola (syn. Thielaviopsis basicola), Ceratocystis smalleyi, two Cercospora beticola strains, Coleophoma cylindrospora, Fusarium fracticaudum, Phialophora cf. hyalina, and Morchella septimelata.</title>
        <authorList>
            <person name="Wingfield B.D."/>
            <person name="Bills G.F."/>
            <person name="Dong Y."/>
            <person name="Huang W."/>
            <person name="Nel W.J."/>
            <person name="Swalarsk-Parry B.S."/>
            <person name="Vaghefi N."/>
            <person name="Wilken P.M."/>
            <person name="An Z."/>
            <person name="de Beer Z.W."/>
            <person name="De Vos L."/>
            <person name="Chen L."/>
            <person name="Duong T.A."/>
            <person name="Gao Y."/>
            <person name="Hammerbacher A."/>
            <person name="Kikkert J.R."/>
            <person name="Li Y."/>
            <person name="Li H."/>
            <person name="Li K."/>
            <person name="Li Q."/>
            <person name="Liu X."/>
            <person name="Ma X."/>
            <person name="Naidoo K."/>
            <person name="Pethybridge S.J."/>
            <person name="Sun J."/>
            <person name="Steenkamp E.T."/>
            <person name="van der Nest M.A."/>
            <person name="van Wyk S."/>
            <person name="Wingfield M.J."/>
            <person name="Xiong C."/>
            <person name="Yue Q."/>
            <person name="Zhang X."/>
        </authorList>
    </citation>
    <scope>NUCLEOTIDE SEQUENCE [LARGE SCALE GENOMIC DNA]</scope>
    <source>
        <strain evidence="2 3">BP5796</strain>
    </source>
</reference>
<dbReference type="InterPro" id="IPR052897">
    <property type="entry name" value="Sec-Metab_Biosynth_Hydrolase"/>
</dbReference>
<dbReference type="PANTHER" id="PTHR37017:SF13">
    <property type="entry name" value="AB HYDROLASE-1 DOMAIN-CONTAINING PROTEIN"/>
    <property type="match status" value="1"/>
</dbReference>
<feature type="domain" description="AB hydrolase-1" evidence="1">
    <location>
        <begin position="8"/>
        <end position="241"/>
    </location>
</feature>
<organism evidence="2 3">
    <name type="scientific">Coleophoma crateriformis</name>
    <dbReference type="NCBI Taxonomy" id="565419"/>
    <lineage>
        <taxon>Eukaryota</taxon>
        <taxon>Fungi</taxon>
        <taxon>Dikarya</taxon>
        <taxon>Ascomycota</taxon>
        <taxon>Pezizomycotina</taxon>
        <taxon>Leotiomycetes</taxon>
        <taxon>Helotiales</taxon>
        <taxon>Dermateaceae</taxon>
        <taxon>Coleophoma</taxon>
    </lineage>
</organism>
<sequence length="255" mass="26938">MSAPKPTVVIVPGAWQLPAGFALILAQLKEANIPAEFVPLPSVGGTELPLTGLPEDVAAVRSTLTRLADEGKDMVLLGHSYGGVVVSCAVEGFDAASRAKEGKIGGVIMTVFMSAFMLPKGQSLLGVLGGAPLPWMNVEGDRVSGVPEMMPQVAFNDIPEEKMAEYGSQMSHTSALVFATPSTYEPWANGLPCTYIFLTDDNALPYPVQQQMASQLGPDAKTWSLKSGHLPHLSIPSELAKTIGEISEYAVSKKA</sequence>
<dbReference type="InterPro" id="IPR000073">
    <property type="entry name" value="AB_hydrolase_1"/>
</dbReference>
<dbReference type="Proteomes" id="UP000256328">
    <property type="component" value="Unassembled WGS sequence"/>
</dbReference>
<accession>A0A3D8RIN8</accession>
<dbReference type="EMBL" id="PDLN01000010">
    <property type="protein sequence ID" value="RDW73711.1"/>
    <property type="molecule type" value="Genomic_DNA"/>
</dbReference>